<feature type="non-terminal residue" evidence="1">
    <location>
        <position position="1"/>
    </location>
</feature>
<dbReference type="AlphaFoldDB" id="A0A9N9K7A2"/>
<proteinExistence type="predicted"/>
<gene>
    <name evidence="1" type="ORF">CPELLU_LOCUS19119</name>
</gene>
<keyword evidence="2" id="KW-1185">Reference proteome</keyword>
<comment type="caution">
    <text evidence="1">The sequence shown here is derived from an EMBL/GenBank/DDBJ whole genome shotgun (WGS) entry which is preliminary data.</text>
</comment>
<evidence type="ECO:0000313" key="1">
    <source>
        <dbReference type="EMBL" id="CAG8815300.1"/>
    </source>
</evidence>
<dbReference type="EMBL" id="CAJVQA010042921">
    <property type="protein sequence ID" value="CAG8815300.1"/>
    <property type="molecule type" value="Genomic_DNA"/>
</dbReference>
<sequence length="44" mass="5109">IETDKLLTEAEESEVKAFKQYSMKFQKCLTPGLTRPDLDSEFKI</sequence>
<organism evidence="1 2">
    <name type="scientific">Cetraspora pellucida</name>
    <dbReference type="NCBI Taxonomy" id="1433469"/>
    <lineage>
        <taxon>Eukaryota</taxon>
        <taxon>Fungi</taxon>
        <taxon>Fungi incertae sedis</taxon>
        <taxon>Mucoromycota</taxon>
        <taxon>Glomeromycotina</taxon>
        <taxon>Glomeromycetes</taxon>
        <taxon>Diversisporales</taxon>
        <taxon>Gigasporaceae</taxon>
        <taxon>Cetraspora</taxon>
    </lineage>
</organism>
<name>A0A9N9K7A2_9GLOM</name>
<reference evidence="1" key="1">
    <citation type="submission" date="2021-06" db="EMBL/GenBank/DDBJ databases">
        <authorList>
            <person name="Kallberg Y."/>
            <person name="Tangrot J."/>
            <person name="Rosling A."/>
        </authorList>
    </citation>
    <scope>NUCLEOTIDE SEQUENCE</scope>
    <source>
        <strain evidence="1">FL966</strain>
    </source>
</reference>
<protein>
    <submittedName>
        <fullName evidence="1">14450_t:CDS:1</fullName>
    </submittedName>
</protein>
<evidence type="ECO:0000313" key="2">
    <source>
        <dbReference type="Proteomes" id="UP000789759"/>
    </source>
</evidence>
<dbReference type="Proteomes" id="UP000789759">
    <property type="component" value="Unassembled WGS sequence"/>
</dbReference>
<accession>A0A9N9K7A2</accession>
<feature type="non-terminal residue" evidence="1">
    <location>
        <position position="44"/>
    </location>
</feature>